<dbReference type="Proteomes" id="UP000175971">
    <property type="component" value="Unassembled WGS sequence"/>
</dbReference>
<dbReference type="RefSeq" id="WP_070202617.1">
    <property type="nucleotide sequence ID" value="NZ_LJGZ01000094.1"/>
</dbReference>
<comment type="caution">
    <text evidence="1">The sequence shown here is derived from an EMBL/GenBank/DDBJ whole genome shotgun (WGS) entry which is preliminary data.</text>
</comment>
<name>A0A1E7LPR2_9ACTN</name>
<keyword evidence="2" id="KW-1185">Reference proteome</keyword>
<accession>A0A1E7LPR2</accession>
<evidence type="ECO:0000313" key="2">
    <source>
        <dbReference type="Proteomes" id="UP000175971"/>
    </source>
</evidence>
<evidence type="ECO:0000313" key="1">
    <source>
        <dbReference type="EMBL" id="OEV18180.1"/>
    </source>
</evidence>
<dbReference type="EMBL" id="LJGZ01000094">
    <property type="protein sequence ID" value="OEV18180.1"/>
    <property type="molecule type" value="Genomic_DNA"/>
</dbReference>
<gene>
    <name evidence="1" type="ORF">AN221_23870</name>
</gene>
<reference evidence="1 2" key="1">
    <citation type="journal article" date="2016" name="Front. Microbiol.">
        <title>Comparative Genomics Analysis of Streptomyces Species Reveals Their Adaptation to the Marine Environment and Their Diversity at the Genomic Level.</title>
        <authorList>
            <person name="Tian X."/>
            <person name="Zhang Z."/>
            <person name="Yang T."/>
            <person name="Chen M."/>
            <person name="Li J."/>
            <person name="Chen F."/>
            <person name="Yang J."/>
            <person name="Li W."/>
            <person name="Zhang B."/>
            <person name="Zhang Z."/>
            <person name="Wu J."/>
            <person name="Zhang C."/>
            <person name="Long L."/>
            <person name="Xiao J."/>
        </authorList>
    </citation>
    <scope>NUCLEOTIDE SEQUENCE [LARGE SCALE GENOMIC DNA]</scope>
    <source>
        <strain evidence="1 2">SCSIO M10372</strain>
    </source>
</reference>
<protein>
    <submittedName>
        <fullName evidence="1">Uncharacterized protein</fullName>
    </submittedName>
</protein>
<organism evidence="1 2">
    <name type="scientific">Streptomyces nanshensis</name>
    <dbReference type="NCBI Taxonomy" id="518642"/>
    <lineage>
        <taxon>Bacteria</taxon>
        <taxon>Bacillati</taxon>
        <taxon>Actinomycetota</taxon>
        <taxon>Actinomycetes</taxon>
        <taxon>Kitasatosporales</taxon>
        <taxon>Streptomycetaceae</taxon>
        <taxon>Streptomyces</taxon>
    </lineage>
</organism>
<sequence>MSADMTGPKKYMVDGERVGEVVDTDPNGCVWLRPPGGGAEWSPMDPSRLREPDADELSRAQILGAPLIEAQP</sequence>
<dbReference type="OrthoDB" id="3855669at2"/>
<dbReference type="AlphaFoldDB" id="A0A1E7LPR2"/>
<proteinExistence type="predicted"/>